<feature type="compositionally biased region" description="Polar residues" evidence="6">
    <location>
        <begin position="387"/>
        <end position="399"/>
    </location>
</feature>
<feature type="region of interest" description="Disordered" evidence="6">
    <location>
        <begin position="301"/>
        <end position="322"/>
    </location>
</feature>
<feature type="region of interest" description="Disordered" evidence="6">
    <location>
        <begin position="364"/>
        <end position="502"/>
    </location>
</feature>
<comment type="subcellular location">
    <subcellularLocation>
        <location evidence="1">Membrane</location>
        <topology evidence="1">Multi-pass membrane protein</topology>
    </subcellularLocation>
</comment>
<organism evidence="9 10">
    <name type="scientific">Glutinoglossum americanum</name>
    <dbReference type="NCBI Taxonomy" id="1670608"/>
    <lineage>
        <taxon>Eukaryota</taxon>
        <taxon>Fungi</taxon>
        <taxon>Dikarya</taxon>
        <taxon>Ascomycota</taxon>
        <taxon>Pezizomycotina</taxon>
        <taxon>Geoglossomycetes</taxon>
        <taxon>Geoglossales</taxon>
        <taxon>Geoglossaceae</taxon>
        <taxon>Glutinoglossum</taxon>
    </lineage>
</organism>
<sequence length="502" mass="55683">MNGLSSKLPSLSNRTIPKRVIISYILDYVIVAALIFGFTLLDAVEPYHQHFSLKNYTLQYPYATKERVPVPLAAFICVACPAGIIAVYTLFIDGLFSHKKSDEPRRGRFRGGSYAFKERLWQLNCGILGLLLSVAAAVTITGALKNATGKPRPDLIDRCRPKDGSEDAPVFGLVTSAICTQKNHAILKDGFRSFPSGHSSNPSAAAFAGLFYLSIYLAAKLRVLDNRGEVWKTFIVLVPTLGAALVADSRIMDARHHPFDVLSGSLLGMVVAWCSYRQYFPPISNCENKGRAYPIRMWGRSRARPNDRDSTVAREEGMEPLREQEMGFPDEEAGMTGYSSAAMPANGENSFQKHVAETKRLRQQEYEAGQSGSQTYDGPPSPPQHTAPLTGSTPFSLSRGSRRRTRHDDDYTYASSEDHDDIELKQTYTITDPRNELTPQSMGAPGDTSYHPTQLQYSQPTRAKTMSPPIAPQRKPVERTVESNPKEVIDEDIKGNLTSRRE</sequence>
<evidence type="ECO:0000256" key="3">
    <source>
        <dbReference type="ARBA" id="ARBA00022692"/>
    </source>
</evidence>
<dbReference type="CDD" id="cd03390">
    <property type="entry name" value="PAP2_containing_1_like"/>
    <property type="match status" value="1"/>
</dbReference>
<feature type="domain" description="Phosphatidic acid phosphatase type 2/haloperoxidase" evidence="8">
    <location>
        <begin position="125"/>
        <end position="276"/>
    </location>
</feature>
<reference evidence="9" key="1">
    <citation type="submission" date="2021-03" db="EMBL/GenBank/DDBJ databases">
        <title>Comparative genomics and phylogenomic investigation of the class Geoglossomycetes provide insights into ecological specialization and systematics.</title>
        <authorList>
            <person name="Melie T."/>
            <person name="Pirro S."/>
            <person name="Miller A.N."/>
            <person name="Quandt A."/>
        </authorList>
    </citation>
    <scope>NUCLEOTIDE SEQUENCE</scope>
    <source>
        <strain evidence="9">GBOQ0MN5Z8</strain>
    </source>
</reference>
<evidence type="ECO:0000256" key="7">
    <source>
        <dbReference type="SAM" id="Phobius"/>
    </source>
</evidence>
<comment type="caution">
    <text evidence="9">The sequence shown here is derived from an EMBL/GenBank/DDBJ whole genome shotgun (WGS) entry which is preliminary data.</text>
</comment>
<feature type="transmembrane region" description="Helical" evidence="7">
    <location>
        <begin position="72"/>
        <end position="96"/>
    </location>
</feature>
<evidence type="ECO:0000256" key="5">
    <source>
        <dbReference type="ARBA" id="ARBA00023136"/>
    </source>
</evidence>
<feature type="compositionally biased region" description="Basic and acidic residues" evidence="6">
    <location>
        <begin position="304"/>
        <end position="322"/>
    </location>
</feature>
<evidence type="ECO:0000313" key="9">
    <source>
        <dbReference type="EMBL" id="KAH0537492.1"/>
    </source>
</evidence>
<accession>A0A9P8L157</accession>
<name>A0A9P8L157_9PEZI</name>
<dbReference type="InterPro" id="IPR000326">
    <property type="entry name" value="PAP2/HPO"/>
</dbReference>
<evidence type="ECO:0000256" key="4">
    <source>
        <dbReference type="ARBA" id="ARBA00022989"/>
    </source>
</evidence>
<dbReference type="GO" id="GO:0006644">
    <property type="term" value="P:phospholipid metabolic process"/>
    <property type="evidence" value="ECO:0007669"/>
    <property type="project" value="InterPro"/>
</dbReference>
<keyword evidence="3 7" id="KW-0812">Transmembrane</keyword>
<feature type="compositionally biased region" description="Polar residues" evidence="6">
    <location>
        <begin position="426"/>
        <end position="441"/>
    </location>
</feature>
<dbReference type="AlphaFoldDB" id="A0A9P8L157"/>
<evidence type="ECO:0000313" key="10">
    <source>
        <dbReference type="Proteomes" id="UP000698800"/>
    </source>
</evidence>
<dbReference type="EMBL" id="JAGHQL010000143">
    <property type="protein sequence ID" value="KAH0537492.1"/>
    <property type="molecule type" value="Genomic_DNA"/>
</dbReference>
<dbReference type="PANTHER" id="PTHR10165">
    <property type="entry name" value="LIPID PHOSPHATE PHOSPHATASE"/>
    <property type="match status" value="1"/>
</dbReference>
<feature type="transmembrane region" description="Helical" evidence="7">
    <location>
        <begin position="21"/>
        <end position="41"/>
    </location>
</feature>
<dbReference type="Gene3D" id="1.20.144.10">
    <property type="entry name" value="Phosphatidic acid phosphatase type 2/haloperoxidase"/>
    <property type="match status" value="1"/>
</dbReference>
<evidence type="ECO:0000256" key="6">
    <source>
        <dbReference type="SAM" id="MobiDB-lite"/>
    </source>
</evidence>
<dbReference type="InterPro" id="IPR043216">
    <property type="entry name" value="PAP-like"/>
</dbReference>
<keyword evidence="5 7" id="KW-0472">Membrane</keyword>
<evidence type="ECO:0000256" key="1">
    <source>
        <dbReference type="ARBA" id="ARBA00004141"/>
    </source>
</evidence>
<dbReference type="OrthoDB" id="8907274at2759"/>
<feature type="compositionally biased region" description="Polar residues" evidence="6">
    <location>
        <begin position="450"/>
        <end position="464"/>
    </location>
</feature>
<proteinExistence type="inferred from homology"/>
<dbReference type="Proteomes" id="UP000698800">
    <property type="component" value="Unassembled WGS sequence"/>
</dbReference>
<dbReference type="SUPFAM" id="SSF48317">
    <property type="entry name" value="Acid phosphatase/Vanadium-dependent haloperoxidase"/>
    <property type="match status" value="1"/>
</dbReference>
<dbReference type="InterPro" id="IPR036938">
    <property type="entry name" value="PAP2/HPO_sf"/>
</dbReference>
<evidence type="ECO:0000259" key="8">
    <source>
        <dbReference type="SMART" id="SM00014"/>
    </source>
</evidence>
<dbReference type="GO" id="GO:0016020">
    <property type="term" value="C:membrane"/>
    <property type="evidence" value="ECO:0007669"/>
    <property type="project" value="UniProtKB-SubCell"/>
</dbReference>
<keyword evidence="4 7" id="KW-1133">Transmembrane helix</keyword>
<feature type="transmembrane region" description="Helical" evidence="7">
    <location>
        <begin position="120"/>
        <end position="144"/>
    </location>
</feature>
<dbReference type="PANTHER" id="PTHR10165:SF158">
    <property type="entry name" value="PAP2 DOMAIN PROTEIN (AFU_ORTHOLOGUE AFUA_4G08970)"/>
    <property type="match status" value="1"/>
</dbReference>
<dbReference type="GO" id="GO:0008195">
    <property type="term" value="F:phosphatidate phosphatase activity"/>
    <property type="evidence" value="ECO:0007669"/>
    <property type="project" value="TreeGrafter"/>
</dbReference>
<feature type="compositionally biased region" description="Basic and acidic residues" evidence="6">
    <location>
        <begin position="475"/>
        <end position="502"/>
    </location>
</feature>
<protein>
    <recommendedName>
        <fullName evidence="8">Phosphatidic acid phosphatase type 2/haloperoxidase domain-containing protein</fullName>
    </recommendedName>
</protein>
<evidence type="ECO:0000256" key="2">
    <source>
        <dbReference type="ARBA" id="ARBA00008816"/>
    </source>
</evidence>
<dbReference type="GO" id="GO:0046839">
    <property type="term" value="P:phospholipid dephosphorylation"/>
    <property type="evidence" value="ECO:0007669"/>
    <property type="project" value="TreeGrafter"/>
</dbReference>
<gene>
    <name evidence="9" type="ORF">FGG08_005710</name>
</gene>
<dbReference type="SMART" id="SM00014">
    <property type="entry name" value="acidPPc"/>
    <property type="match status" value="1"/>
</dbReference>
<keyword evidence="10" id="KW-1185">Reference proteome</keyword>
<comment type="similarity">
    <text evidence="2">Belongs to the PA-phosphatase related phosphoesterase family.</text>
</comment>
<dbReference type="Pfam" id="PF01569">
    <property type="entry name" value="PAP2"/>
    <property type="match status" value="1"/>
</dbReference>